<evidence type="ECO:0000313" key="1">
    <source>
        <dbReference type="EMBL" id="QJA74527.1"/>
    </source>
</evidence>
<proteinExistence type="predicted"/>
<organism evidence="1">
    <name type="scientific">viral metagenome</name>
    <dbReference type="NCBI Taxonomy" id="1070528"/>
    <lineage>
        <taxon>unclassified sequences</taxon>
        <taxon>metagenomes</taxon>
        <taxon>organismal metagenomes</taxon>
    </lineage>
</organism>
<gene>
    <name evidence="1" type="ORF">MM415A01973_0002</name>
    <name evidence="2" type="ORF">MM415B03344_0002</name>
</gene>
<accession>A0A6M3K0W5</accession>
<dbReference type="AlphaFoldDB" id="A0A6M3K0W5"/>
<protein>
    <submittedName>
        <fullName evidence="1">Uncharacterized protein</fullName>
    </submittedName>
</protein>
<evidence type="ECO:0000313" key="2">
    <source>
        <dbReference type="EMBL" id="QJA91514.1"/>
    </source>
</evidence>
<dbReference type="EMBL" id="MT142993">
    <property type="protein sequence ID" value="QJA91514.1"/>
    <property type="molecule type" value="Genomic_DNA"/>
</dbReference>
<dbReference type="EMBL" id="MT142104">
    <property type="protein sequence ID" value="QJA74527.1"/>
    <property type="molecule type" value="Genomic_DNA"/>
</dbReference>
<reference evidence="1" key="1">
    <citation type="submission" date="2020-03" db="EMBL/GenBank/DDBJ databases">
        <title>The deep terrestrial virosphere.</title>
        <authorList>
            <person name="Holmfeldt K."/>
            <person name="Nilsson E."/>
            <person name="Simone D."/>
            <person name="Lopez-Fernandez M."/>
            <person name="Wu X."/>
            <person name="de Brujin I."/>
            <person name="Lundin D."/>
            <person name="Andersson A."/>
            <person name="Bertilsson S."/>
            <person name="Dopson M."/>
        </authorList>
    </citation>
    <scope>NUCLEOTIDE SEQUENCE</scope>
    <source>
        <strain evidence="1">MM415A01973</strain>
        <strain evidence="2">MM415B03344</strain>
    </source>
</reference>
<name>A0A6M3K0W5_9ZZZZ</name>
<sequence length="66" mass="7694">MQATTIKEKLLVKTLTREHERAGLWLEEDEGSGELILRRKREGKALAIFTWRTPIQDIRIVADKFS</sequence>